<evidence type="ECO:0000313" key="2">
    <source>
        <dbReference type="Proteomes" id="UP001638806"/>
    </source>
</evidence>
<comment type="caution">
    <text evidence="1">The sequence shown here is derived from an EMBL/GenBank/DDBJ whole genome shotgun (WGS) entry which is preliminary data.</text>
</comment>
<evidence type="ECO:0000313" key="1">
    <source>
        <dbReference type="EMBL" id="KAL3961573.1"/>
    </source>
</evidence>
<name>A0ACC4DZU2_PURLI</name>
<proteinExistence type="predicted"/>
<gene>
    <name evidence="1" type="ORF">ACCO45_003096</name>
</gene>
<accession>A0ACC4DZU2</accession>
<sequence>MDLTTFGYLPPCLLSTSYFKVPPVPWVPSGSDIQPQTHLTHQGSSPQARSWRLDYVLSSSHANRVPLRPLRLQRGAPKPIPLVGVLHGPLAQHVHDHICMPHSTRRCDHIRSIRQSCRRDTTTSNVAHAAGPSQRDGGGGTTIAALPATLCPTLSARRARDGFAAGGPAINTWTPRTTGSVRTRAPVAP</sequence>
<keyword evidence="2" id="KW-1185">Reference proteome</keyword>
<reference evidence="1" key="1">
    <citation type="submission" date="2024-12" db="EMBL/GenBank/DDBJ databases">
        <title>Comparative genomics and development of molecular markers within Purpureocillium lilacinum and among Purpureocillium species.</title>
        <authorList>
            <person name="Yeh Z.-Y."/>
            <person name="Ni N.-T."/>
            <person name="Lo P.-H."/>
            <person name="Mushyakhwo K."/>
            <person name="Lin C.-F."/>
            <person name="Nai Y.-S."/>
        </authorList>
    </citation>
    <scope>NUCLEOTIDE SEQUENCE</scope>
    <source>
        <strain evidence="1">NCHU-NPUST-175</strain>
    </source>
</reference>
<protein>
    <submittedName>
        <fullName evidence="1">Uncharacterized protein</fullName>
    </submittedName>
</protein>
<dbReference type="Proteomes" id="UP001638806">
    <property type="component" value="Unassembled WGS sequence"/>
</dbReference>
<dbReference type="EMBL" id="JBGNUJ010000003">
    <property type="protein sequence ID" value="KAL3961573.1"/>
    <property type="molecule type" value="Genomic_DNA"/>
</dbReference>
<organism evidence="1 2">
    <name type="scientific">Purpureocillium lilacinum</name>
    <name type="common">Paecilomyces lilacinus</name>
    <dbReference type="NCBI Taxonomy" id="33203"/>
    <lineage>
        <taxon>Eukaryota</taxon>
        <taxon>Fungi</taxon>
        <taxon>Dikarya</taxon>
        <taxon>Ascomycota</taxon>
        <taxon>Pezizomycotina</taxon>
        <taxon>Sordariomycetes</taxon>
        <taxon>Hypocreomycetidae</taxon>
        <taxon>Hypocreales</taxon>
        <taxon>Ophiocordycipitaceae</taxon>
        <taxon>Purpureocillium</taxon>
    </lineage>
</organism>